<organism evidence="2 3">
    <name type="scientific">Desulfofundulus australicus DSM 11792</name>
    <dbReference type="NCBI Taxonomy" id="1121425"/>
    <lineage>
        <taxon>Bacteria</taxon>
        <taxon>Bacillati</taxon>
        <taxon>Bacillota</taxon>
        <taxon>Clostridia</taxon>
        <taxon>Eubacteriales</taxon>
        <taxon>Peptococcaceae</taxon>
        <taxon>Desulfofundulus</taxon>
    </lineage>
</organism>
<dbReference type="NCBIfam" id="NF047752">
    <property type="entry name" value="MntA_antitoxin"/>
    <property type="match status" value="1"/>
</dbReference>
<dbReference type="Gene3D" id="3.30.460.10">
    <property type="entry name" value="Beta Polymerase, domain 2"/>
    <property type="match status" value="1"/>
</dbReference>
<dbReference type="GO" id="GO:0016740">
    <property type="term" value="F:transferase activity"/>
    <property type="evidence" value="ECO:0007669"/>
    <property type="project" value="UniProtKB-KW"/>
</dbReference>
<dbReference type="InterPro" id="IPR041633">
    <property type="entry name" value="Polbeta"/>
</dbReference>
<proteinExistence type="predicted"/>
<sequence>MPPHCRPRECLVFADGTCYIKINSTHPGLPVAEFIISIKWGVEILDIQSLREKSLPVFEAYGITCCYLFGSRAGEDYYQDSDIDLAVIFRTYSPARHNLDLEIEIQDAISEILAPLEADLLFLQKAPIYLRFTVIKNGKIIYCSDEDFRTDFEDMTVRDYLDFKPVLDRYYREMAEELTAKIAGGPET</sequence>
<feature type="domain" description="Polymerase beta nucleotidyltransferase" evidence="1">
    <location>
        <begin position="57"/>
        <end position="147"/>
    </location>
</feature>
<dbReference type="InterPro" id="IPR043519">
    <property type="entry name" value="NT_sf"/>
</dbReference>
<dbReference type="AlphaFoldDB" id="A0A1M4SN09"/>
<dbReference type="EMBL" id="FQUW01000004">
    <property type="protein sequence ID" value="SHE33591.1"/>
    <property type="molecule type" value="Genomic_DNA"/>
</dbReference>
<gene>
    <name evidence="2" type="ORF">SAMN02745218_00171</name>
</gene>
<reference evidence="3" key="1">
    <citation type="submission" date="2016-11" db="EMBL/GenBank/DDBJ databases">
        <authorList>
            <person name="Varghese N."/>
            <person name="Submissions S."/>
        </authorList>
    </citation>
    <scope>NUCLEOTIDE SEQUENCE [LARGE SCALE GENOMIC DNA]</scope>
    <source>
        <strain evidence="3">DSM 11792</strain>
    </source>
</reference>
<dbReference type="Pfam" id="PF18765">
    <property type="entry name" value="Polbeta"/>
    <property type="match status" value="1"/>
</dbReference>
<dbReference type="SUPFAM" id="SSF81301">
    <property type="entry name" value="Nucleotidyltransferase"/>
    <property type="match status" value="1"/>
</dbReference>
<evidence type="ECO:0000313" key="3">
    <source>
        <dbReference type="Proteomes" id="UP000184196"/>
    </source>
</evidence>
<accession>A0A1M4SN09</accession>
<dbReference type="CDD" id="cd05403">
    <property type="entry name" value="NT_KNTase_like"/>
    <property type="match status" value="1"/>
</dbReference>
<evidence type="ECO:0000313" key="2">
    <source>
        <dbReference type="EMBL" id="SHE33591.1"/>
    </source>
</evidence>
<dbReference type="Proteomes" id="UP000184196">
    <property type="component" value="Unassembled WGS sequence"/>
</dbReference>
<keyword evidence="2" id="KW-0808">Transferase</keyword>
<keyword evidence="3" id="KW-1185">Reference proteome</keyword>
<dbReference type="PANTHER" id="PTHR43852:SF4">
    <property type="entry name" value="NUCLEOTIDYLTRANSFERASE"/>
    <property type="match status" value="1"/>
</dbReference>
<name>A0A1M4SN09_9FIRM</name>
<protein>
    <submittedName>
        <fullName evidence="2">Predicted nucleotidyltransferase</fullName>
    </submittedName>
</protein>
<dbReference type="OrthoDB" id="360741at2"/>
<dbReference type="InterPro" id="IPR052930">
    <property type="entry name" value="TA_antitoxin_MntA"/>
</dbReference>
<evidence type="ECO:0000259" key="1">
    <source>
        <dbReference type="Pfam" id="PF18765"/>
    </source>
</evidence>
<dbReference type="PANTHER" id="PTHR43852">
    <property type="entry name" value="NUCLEOTIDYLTRANSFERASE"/>
    <property type="match status" value="1"/>
</dbReference>